<keyword evidence="3 5" id="KW-0067">ATP-binding</keyword>
<dbReference type="PANTHER" id="PTHR42939:SF1">
    <property type="entry name" value="ABC TRANSPORTER ATP-BINDING PROTEIN ALBC-RELATED"/>
    <property type="match status" value="1"/>
</dbReference>
<evidence type="ECO:0000256" key="1">
    <source>
        <dbReference type="ARBA" id="ARBA00022448"/>
    </source>
</evidence>
<dbReference type="InterPro" id="IPR051782">
    <property type="entry name" value="ABC_Transporter_VariousFunc"/>
</dbReference>
<dbReference type="PANTHER" id="PTHR42939">
    <property type="entry name" value="ABC TRANSPORTER ATP-BINDING PROTEIN ALBC-RELATED"/>
    <property type="match status" value="1"/>
</dbReference>
<dbReference type="SUPFAM" id="SSF52540">
    <property type="entry name" value="P-loop containing nucleoside triphosphate hydrolases"/>
    <property type="match status" value="1"/>
</dbReference>
<evidence type="ECO:0000256" key="3">
    <source>
        <dbReference type="ARBA" id="ARBA00022840"/>
    </source>
</evidence>
<dbReference type="Pfam" id="PF13304">
    <property type="entry name" value="AAA_21"/>
    <property type="match status" value="1"/>
</dbReference>
<dbReference type="AlphaFoldDB" id="T0XVT9"/>
<comment type="caution">
    <text evidence="5">The sequence shown here is derived from an EMBL/GenBank/DDBJ whole genome shotgun (WGS) entry which is preliminary data.</text>
</comment>
<reference evidence="5" key="2">
    <citation type="journal article" date="2014" name="ISME J.">
        <title>Microbial stratification in low pH oxic and suboxic macroscopic growths along an acid mine drainage.</title>
        <authorList>
            <person name="Mendez-Garcia C."/>
            <person name="Mesa V."/>
            <person name="Sprenger R.R."/>
            <person name="Richter M."/>
            <person name="Diez M.S."/>
            <person name="Solano J."/>
            <person name="Bargiela R."/>
            <person name="Golyshina O.V."/>
            <person name="Manteca A."/>
            <person name="Ramos J.L."/>
            <person name="Gallego J.R."/>
            <person name="Llorente I."/>
            <person name="Martins Dos Santos V.A."/>
            <person name="Jensen O.N."/>
            <person name="Pelaez A.I."/>
            <person name="Sanchez J."/>
            <person name="Ferrer M."/>
        </authorList>
    </citation>
    <scope>NUCLEOTIDE SEQUENCE</scope>
</reference>
<feature type="domain" description="ATPase AAA-type core" evidence="4">
    <location>
        <begin position="21"/>
        <end position="84"/>
    </location>
</feature>
<sequence length="145" mass="16086">QKRSTEFLKAFELDDTSSDYIGNLSFGTRQKVAIIAALIHDPQVIILDEAMNGLDPRSSKILKDLLAKIAERGKIIIFSTHIMEVAQRLCTRLSILYAGKMVDSGTFSELEAKHSEGTLEEIFLKVTGSEDLDPTVNSLAESMRQ</sequence>
<dbReference type="InterPro" id="IPR003959">
    <property type="entry name" value="ATPase_AAA_core"/>
</dbReference>
<evidence type="ECO:0000256" key="2">
    <source>
        <dbReference type="ARBA" id="ARBA00022741"/>
    </source>
</evidence>
<keyword evidence="1" id="KW-0813">Transport</keyword>
<name>T0XVT9_9ZZZZ</name>
<reference evidence="5" key="1">
    <citation type="submission" date="2013-08" db="EMBL/GenBank/DDBJ databases">
        <authorList>
            <person name="Mendez C."/>
            <person name="Richter M."/>
            <person name="Ferrer M."/>
            <person name="Sanchez J."/>
        </authorList>
    </citation>
    <scope>NUCLEOTIDE SEQUENCE</scope>
</reference>
<dbReference type="GO" id="GO:0005524">
    <property type="term" value="F:ATP binding"/>
    <property type="evidence" value="ECO:0007669"/>
    <property type="project" value="UniProtKB-KW"/>
</dbReference>
<evidence type="ECO:0000259" key="4">
    <source>
        <dbReference type="Pfam" id="PF13304"/>
    </source>
</evidence>
<proteinExistence type="predicted"/>
<dbReference type="Gene3D" id="3.40.50.300">
    <property type="entry name" value="P-loop containing nucleotide triphosphate hydrolases"/>
    <property type="match status" value="1"/>
</dbReference>
<keyword evidence="2" id="KW-0547">Nucleotide-binding</keyword>
<accession>T0XVT9</accession>
<protein>
    <submittedName>
        <fullName evidence="5">ABC transporter ATP-binding protein</fullName>
    </submittedName>
</protein>
<evidence type="ECO:0000313" key="5">
    <source>
        <dbReference type="EMBL" id="EQD26901.1"/>
    </source>
</evidence>
<feature type="non-terminal residue" evidence="5">
    <location>
        <position position="1"/>
    </location>
</feature>
<gene>
    <name evidence="5" type="ORF">B1B_19403</name>
</gene>
<dbReference type="InterPro" id="IPR027417">
    <property type="entry name" value="P-loop_NTPase"/>
</dbReference>
<dbReference type="GO" id="GO:0016887">
    <property type="term" value="F:ATP hydrolysis activity"/>
    <property type="evidence" value="ECO:0007669"/>
    <property type="project" value="InterPro"/>
</dbReference>
<organism evidence="5">
    <name type="scientific">mine drainage metagenome</name>
    <dbReference type="NCBI Taxonomy" id="410659"/>
    <lineage>
        <taxon>unclassified sequences</taxon>
        <taxon>metagenomes</taxon>
        <taxon>ecological metagenomes</taxon>
    </lineage>
</organism>
<dbReference type="EMBL" id="AUZY01013031">
    <property type="protein sequence ID" value="EQD26901.1"/>
    <property type="molecule type" value="Genomic_DNA"/>
</dbReference>